<evidence type="ECO:0000313" key="3">
    <source>
        <dbReference type="EMBL" id="GAA3355790.1"/>
    </source>
</evidence>
<dbReference type="EMBL" id="BAAAYK010000038">
    <property type="protein sequence ID" value="GAA3355790.1"/>
    <property type="molecule type" value="Genomic_DNA"/>
</dbReference>
<dbReference type="InterPro" id="IPR041657">
    <property type="entry name" value="HTH_17"/>
</dbReference>
<organism evidence="3 4">
    <name type="scientific">Saccharopolyspora gregorii</name>
    <dbReference type="NCBI Taxonomy" id="33914"/>
    <lineage>
        <taxon>Bacteria</taxon>
        <taxon>Bacillati</taxon>
        <taxon>Actinomycetota</taxon>
        <taxon>Actinomycetes</taxon>
        <taxon>Pseudonocardiales</taxon>
        <taxon>Pseudonocardiaceae</taxon>
        <taxon>Saccharopolyspora</taxon>
    </lineage>
</organism>
<reference evidence="4" key="1">
    <citation type="journal article" date="2019" name="Int. J. Syst. Evol. Microbiol.">
        <title>The Global Catalogue of Microorganisms (GCM) 10K type strain sequencing project: providing services to taxonomists for standard genome sequencing and annotation.</title>
        <authorList>
            <consortium name="The Broad Institute Genomics Platform"/>
            <consortium name="The Broad Institute Genome Sequencing Center for Infectious Disease"/>
            <person name="Wu L."/>
            <person name="Ma J."/>
        </authorList>
    </citation>
    <scope>NUCLEOTIDE SEQUENCE [LARGE SCALE GENOMIC DNA]</scope>
    <source>
        <strain evidence="4">JCM 9687</strain>
    </source>
</reference>
<dbReference type="InterPro" id="IPR010093">
    <property type="entry name" value="SinI_DNA-bd"/>
</dbReference>
<dbReference type="NCBIfam" id="TIGR01764">
    <property type="entry name" value="excise"/>
    <property type="match status" value="1"/>
</dbReference>
<dbReference type="Proteomes" id="UP001500483">
    <property type="component" value="Unassembled WGS sequence"/>
</dbReference>
<evidence type="ECO:0000313" key="4">
    <source>
        <dbReference type="Proteomes" id="UP001500483"/>
    </source>
</evidence>
<gene>
    <name evidence="3" type="ORF">GCM10020366_17300</name>
</gene>
<evidence type="ECO:0000259" key="2">
    <source>
        <dbReference type="Pfam" id="PF12728"/>
    </source>
</evidence>
<proteinExistence type="predicted"/>
<sequence>MTASLERRTVLPPDESAHAALRELAASFNTDRVQQAKLIGPDGDVLEMPAEVHAVLREVVTAMSRGLAVSVAPLHAVLTTQQAADLLNISRPTLVRLLESGRIPFEQRSSHRRVRLADVLSYERESRQERQAVLDEMTREAAADGSADDDMGFMHTR</sequence>
<dbReference type="Pfam" id="PF12728">
    <property type="entry name" value="HTH_17"/>
    <property type="match status" value="1"/>
</dbReference>
<comment type="caution">
    <text evidence="3">The sequence shown here is derived from an EMBL/GenBank/DDBJ whole genome shotgun (WGS) entry which is preliminary data.</text>
</comment>
<feature type="region of interest" description="Disordered" evidence="1">
    <location>
        <begin position="137"/>
        <end position="157"/>
    </location>
</feature>
<evidence type="ECO:0000256" key="1">
    <source>
        <dbReference type="SAM" id="MobiDB-lite"/>
    </source>
</evidence>
<dbReference type="InterPro" id="IPR009061">
    <property type="entry name" value="DNA-bd_dom_put_sf"/>
</dbReference>
<protein>
    <recommendedName>
        <fullName evidence="2">Helix-turn-helix domain-containing protein</fullName>
    </recommendedName>
</protein>
<keyword evidence="4" id="KW-1185">Reference proteome</keyword>
<dbReference type="SUPFAM" id="SSF46955">
    <property type="entry name" value="Putative DNA-binding domain"/>
    <property type="match status" value="1"/>
</dbReference>
<dbReference type="RefSeq" id="WP_344925430.1">
    <property type="nucleotide sequence ID" value="NZ_BAAAYK010000038.1"/>
</dbReference>
<name>A0ABP6RKH6_9PSEU</name>
<accession>A0ABP6RKH6</accession>
<feature type="domain" description="Helix-turn-helix" evidence="2">
    <location>
        <begin position="77"/>
        <end position="124"/>
    </location>
</feature>